<evidence type="ECO:0000313" key="6">
    <source>
        <dbReference type="Proteomes" id="UP000008743"/>
    </source>
</evidence>
<keyword evidence="3" id="KW-0862">Zinc</keyword>
<feature type="binding site" evidence="3">
    <location>
        <position position="157"/>
    </location>
    <ligand>
        <name>Zn(2+)</name>
        <dbReference type="ChEBI" id="CHEBI:29105"/>
    </ligand>
</feature>
<protein>
    <recommendedName>
        <fullName evidence="4">Deacetylase sirtuin-type domain-containing protein</fullName>
    </recommendedName>
</protein>
<dbReference type="SUPFAM" id="SSF52467">
    <property type="entry name" value="DHS-like NAD/FAD-binding domain"/>
    <property type="match status" value="1"/>
</dbReference>
<accession>A0A0D2X4Y3</accession>
<gene>
    <name evidence="5" type="ORF">CAOG_007119</name>
</gene>
<dbReference type="InterPro" id="IPR003000">
    <property type="entry name" value="Sirtuin"/>
</dbReference>
<dbReference type="Gene3D" id="2.20.28.200">
    <property type="match status" value="1"/>
</dbReference>
<name>A0A0D2X4Y3_CAPO3</name>
<keyword evidence="6" id="KW-1185">Reference proteome</keyword>
<evidence type="ECO:0000256" key="3">
    <source>
        <dbReference type="PROSITE-ProRule" id="PRU00236"/>
    </source>
</evidence>
<dbReference type="OrthoDB" id="424302at2759"/>
<keyword evidence="3" id="KW-0479">Metal-binding</keyword>
<feature type="binding site" evidence="3">
    <location>
        <position position="162"/>
    </location>
    <ligand>
        <name>Zn(2+)</name>
        <dbReference type="ChEBI" id="CHEBI:29105"/>
    </ligand>
</feature>
<dbReference type="PhylomeDB" id="A0A0D2X4Y3"/>
<dbReference type="AlphaFoldDB" id="A0A0D2X4Y3"/>
<dbReference type="PANTHER" id="PTHR11085:SF10">
    <property type="entry name" value="NAD-DEPENDENT PROTEIN DEACYLASE SIRTUIN-5, MITOCHONDRIAL-RELATED"/>
    <property type="match status" value="1"/>
</dbReference>
<dbReference type="GO" id="GO:0017136">
    <property type="term" value="F:histone deacetylase activity, NAD-dependent"/>
    <property type="evidence" value="ECO:0007669"/>
    <property type="project" value="TreeGrafter"/>
</dbReference>
<dbReference type="PROSITE" id="PS50305">
    <property type="entry name" value="SIRTUIN"/>
    <property type="match status" value="1"/>
</dbReference>
<dbReference type="Proteomes" id="UP000008743">
    <property type="component" value="Unassembled WGS sequence"/>
</dbReference>
<dbReference type="GO" id="GO:0070403">
    <property type="term" value="F:NAD+ binding"/>
    <property type="evidence" value="ECO:0007669"/>
    <property type="project" value="InterPro"/>
</dbReference>
<dbReference type="InterPro" id="IPR026590">
    <property type="entry name" value="Ssirtuin_cat_dom"/>
</dbReference>
<organism evidence="5 6">
    <name type="scientific">Capsaspora owczarzaki (strain ATCC 30864)</name>
    <dbReference type="NCBI Taxonomy" id="595528"/>
    <lineage>
        <taxon>Eukaryota</taxon>
        <taxon>Filasterea</taxon>
        <taxon>Capsaspora</taxon>
    </lineage>
</organism>
<evidence type="ECO:0000259" key="4">
    <source>
        <dbReference type="PROSITE" id="PS50305"/>
    </source>
</evidence>
<comment type="caution">
    <text evidence="3">Lacks conserved residue(s) required for the propagation of feature annotation.</text>
</comment>
<feature type="domain" description="Deacetylase sirtuin-type" evidence="4">
    <location>
        <begin position="17"/>
        <end position="253"/>
    </location>
</feature>
<evidence type="ECO:0000256" key="2">
    <source>
        <dbReference type="ARBA" id="ARBA00023027"/>
    </source>
</evidence>
<dbReference type="STRING" id="595528.A0A0D2X4Y3"/>
<dbReference type="EMBL" id="KE346372">
    <property type="protein sequence ID" value="KJE96859.1"/>
    <property type="molecule type" value="Genomic_DNA"/>
</dbReference>
<dbReference type="GO" id="GO:0005634">
    <property type="term" value="C:nucleus"/>
    <property type="evidence" value="ECO:0007669"/>
    <property type="project" value="TreeGrafter"/>
</dbReference>
<evidence type="ECO:0000313" key="5">
    <source>
        <dbReference type="EMBL" id="KJE96859.1"/>
    </source>
</evidence>
<dbReference type="PANTHER" id="PTHR11085">
    <property type="entry name" value="NAD-DEPENDENT PROTEIN DEACYLASE SIRTUIN-5, MITOCHONDRIAL-RELATED"/>
    <property type="match status" value="1"/>
</dbReference>
<dbReference type="eggNOG" id="KOG1905">
    <property type="taxonomic scope" value="Eukaryota"/>
</dbReference>
<reference evidence="6" key="1">
    <citation type="submission" date="2011-02" db="EMBL/GenBank/DDBJ databases">
        <title>The Genome Sequence of Capsaspora owczarzaki ATCC 30864.</title>
        <authorList>
            <person name="Russ C."/>
            <person name="Cuomo C."/>
            <person name="Burger G."/>
            <person name="Gray M.W."/>
            <person name="Holland P.W.H."/>
            <person name="King N."/>
            <person name="Lang F.B.F."/>
            <person name="Roger A.J."/>
            <person name="Ruiz-Trillo I."/>
            <person name="Young S.K."/>
            <person name="Zeng Q."/>
            <person name="Gargeya S."/>
            <person name="Alvarado L."/>
            <person name="Berlin A."/>
            <person name="Chapman S.B."/>
            <person name="Chen Z."/>
            <person name="Freedman E."/>
            <person name="Gellesch M."/>
            <person name="Goldberg J."/>
            <person name="Griggs A."/>
            <person name="Gujja S."/>
            <person name="Heilman E."/>
            <person name="Heiman D."/>
            <person name="Howarth C."/>
            <person name="Mehta T."/>
            <person name="Neiman D."/>
            <person name="Pearson M."/>
            <person name="Roberts A."/>
            <person name="Saif S."/>
            <person name="Shea T."/>
            <person name="Shenoy N."/>
            <person name="Sisk P."/>
            <person name="Stolte C."/>
            <person name="Sykes S."/>
            <person name="White J."/>
            <person name="Yandava C."/>
            <person name="Haas B."/>
            <person name="Nusbaum C."/>
            <person name="Birren B."/>
        </authorList>
    </citation>
    <scope>NUCLEOTIDE SEQUENCE</scope>
    <source>
        <strain evidence="6">ATCC 30864</strain>
    </source>
</reference>
<sequence>MAGWTDDGVPPELEDAPALLETKLGKLCAMIDAAKYITVFTGAGISTSSGIPDYRGTTGLQMTRKPLVALGLSEQKELDYIMPTYAHAAVAALARSGVVKLVATSNHDGLHNKAGTPDEVIADIFGNVYTEKCDKASPHCKTLFHRKVIVPTLGRVCDNAACRGTLRKTGTRMGGMTPPEPLARADEQARKSDLAIVLGSSLLVSPFCQLPFLAKKTVVVTLQETPYDSQAALKINTRCDAVMRRIMAHLSMTVPPLDYTQPFSIHWQQRMDGPSNTWQIRISGDPARPSEPPRCVHSVMARVRPLSGSGDDATKVTKEIDMDDRTGEFIGTVTVPAAHEIALTIEFNSALDPSSALSTTRHISPHTSSAGSEVLEFVKHVPY</sequence>
<dbReference type="InParanoid" id="A0A0D2X4Y3"/>
<dbReference type="InterPro" id="IPR050134">
    <property type="entry name" value="NAD-dep_sirtuin_deacylases"/>
</dbReference>
<proteinExistence type="predicted"/>
<evidence type="ECO:0000256" key="1">
    <source>
        <dbReference type="ARBA" id="ARBA00022679"/>
    </source>
</evidence>
<keyword evidence="1" id="KW-0808">Transferase</keyword>
<dbReference type="Gene3D" id="3.40.50.1220">
    <property type="entry name" value="TPP-binding domain"/>
    <property type="match status" value="1"/>
</dbReference>
<feature type="binding site" evidence="3">
    <location>
        <position position="133"/>
    </location>
    <ligand>
        <name>Zn(2+)</name>
        <dbReference type="ChEBI" id="CHEBI:29105"/>
    </ligand>
</feature>
<dbReference type="Pfam" id="PF02146">
    <property type="entry name" value="SIR2"/>
    <property type="match status" value="1"/>
</dbReference>
<dbReference type="InterPro" id="IPR029035">
    <property type="entry name" value="DHS-like_NAD/FAD-binding_dom"/>
</dbReference>
<feature type="binding site" evidence="3">
    <location>
        <position position="140"/>
    </location>
    <ligand>
        <name>Zn(2+)</name>
        <dbReference type="ChEBI" id="CHEBI:29105"/>
    </ligand>
</feature>
<keyword evidence="2" id="KW-0520">NAD</keyword>
<dbReference type="GO" id="GO:0046872">
    <property type="term" value="F:metal ion binding"/>
    <property type="evidence" value="ECO:0007669"/>
    <property type="project" value="UniProtKB-KW"/>
</dbReference>